<evidence type="ECO:0000313" key="2">
    <source>
        <dbReference type="Proteomes" id="UP000198916"/>
    </source>
</evidence>
<dbReference type="STRING" id="332977.SAMN05421740_112122"/>
<accession>A0A1H7TWN9</accession>
<evidence type="ECO:0000313" key="1">
    <source>
        <dbReference type="EMBL" id="SEL88909.1"/>
    </source>
</evidence>
<sequence length="85" mass="9336">MYCTPCAIVGGKAIECHIAFPTKLLESEKSGGETEMEWLCSGLSGLVSFANVLIFACHTSTDYTITVCILLCRQIFETVVRPCRQ</sequence>
<name>A0A1H7TWN9_9SPHI</name>
<protein>
    <submittedName>
        <fullName evidence="1">Uncharacterized protein</fullName>
    </submittedName>
</protein>
<organism evidence="1 2">
    <name type="scientific">Parapedobacter koreensis</name>
    <dbReference type="NCBI Taxonomy" id="332977"/>
    <lineage>
        <taxon>Bacteria</taxon>
        <taxon>Pseudomonadati</taxon>
        <taxon>Bacteroidota</taxon>
        <taxon>Sphingobacteriia</taxon>
        <taxon>Sphingobacteriales</taxon>
        <taxon>Sphingobacteriaceae</taxon>
        <taxon>Parapedobacter</taxon>
    </lineage>
</organism>
<proteinExistence type="predicted"/>
<dbReference type="AlphaFoldDB" id="A0A1H7TWN9"/>
<keyword evidence="2" id="KW-1185">Reference proteome</keyword>
<dbReference type="Proteomes" id="UP000198916">
    <property type="component" value="Unassembled WGS sequence"/>
</dbReference>
<dbReference type="EMBL" id="FNZR01000012">
    <property type="protein sequence ID" value="SEL88909.1"/>
    <property type="molecule type" value="Genomic_DNA"/>
</dbReference>
<gene>
    <name evidence="1" type="ORF">SAMN05421740_112122</name>
</gene>
<reference evidence="2" key="1">
    <citation type="submission" date="2016-10" db="EMBL/GenBank/DDBJ databases">
        <authorList>
            <person name="Varghese N."/>
            <person name="Submissions S."/>
        </authorList>
    </citation>
    <scope>NUCLEOTIDE SEQUENCE [LARGE SCALE GENOMIC DNA]</scope>
    <source>
        <strain evidence="2">Jip14</strain>
    </source>
</reference>